<comment type="caution">
    <text evidence="2">The sequence shown here is derived from an EMBL/GenBank/DDBJ whole genome shotgun (WGS) entry which is preliminary data.</text>
</comment>
<evidence type="ECO:0000313" key="2">
    <source>
        <dbReference type="EMBL" id="TKC16999.1"/>
    </source>
</evidence>
<evidence type="ECO:0000256" key="1">
    <source>
        <dbReference type="SAM" id="MobiDB-lite"/>
    </source>
</evidence>
<keyword evidence="3" id="KW-1185">Reference proteome</keyword>
<dbReference type="EMBL" id="SWBM01000002">
    <property type="protein sequence ID" value="TKC16999.1"/>
    <property type="molecule type" value="Genomic_DNA"/>
</dbReference>
<sequence length="225" mass="25625">MMKQIMIALVLILSIIVVGCTNKEEEKVNKEEKEVSTVNEVTEEETKEDAPKKETTLDEDSMKRYRPEVGVKKTFIEAGDFAGLQEEFPYGNEDYIQRVVRIGESVAVQVYKWTENEISLVLEEKDLEDPNKNYLSDLSEEVQDTLYAENGGANWEIVSENETVEVPYGKFTNVYVLRKVTDEVEGADTIYTYYIAPEVGLIKETFELTGEQGYSAESVLQTVEK</sequence>
<evidence type="ECO:0000313" key="3">
    <source>
        <dbReference type="Proteomes" id="UP000307756"/>
    </source>
</evidence>
<accession>A0A4U1D3M3</accession>
<reference evidence="2 3" key="1">
    <citation type="journal article" date="2011" name="J. Microbiol.">
        <title>Bacillus kyonggiensis sp. nov., isolated from soil of a lettuce field.</title>
        <authorList>
            <person name="Dong K."/>
            <person name="Lee S."/>
        </authorList>
    </citation>
    <scope>NUCLEOTIDE SEQUENCE [LARGE SCALE GENOMIC DNA]</scope>
    <source>
        <strain evidence="2 3">NB22</strain>
    </source>
</reference>
<feature type="compositionally biased region" description="Basic and acidic residues" evidence="1">
    <location>
        <begin position="48"/>
        <end position="58"/>
    </location>
</feature>
<name>A0A4U1D3M3_9BACI</name>
<proteinExistence type="predicted"/>
<dbReference type="Proteomes" id="UP000307756">
    <property type="component" value="Unassembled WGS sequence"/>
</dbReference>
<organism evidence="2 3">
    <name type="scientific">Robertmurraya kyonggiensis</name>
    <dbReference type="NCBI Taxonomy" id="1037680"/>
    <lineage>
        <taxon>Bacteria</taxon>
        <taxon>Bacillati</taxon>
        <taxon>Bacillota</taxon>
        <taxon>Bacilli</taxon>
        <taxon>Bacillales</taxon>
        <taxon>Bacillaceae</taxon>
        <taxon>Robertmurraya</taxon>
    </lineage>
</organism>
<feature type="region of interest" description="Disordered" evidence="1">
    <location>
        <begin position="31"/>
        <end position="58"/>
    </location>
</feature>
<gene>
    <name evidence="2" type="ORF">FA727_13150</name>
</gene>
<protein>
    <submittedName>
        <fullName evidence="2">Uncharacterized protein</fullName>
    </submittedName>
</protein>
<dbReference type="AlphaFoldDB" id="A0A4U1D3M3"/>
<dbReference type="PROSITE" id="PS51257">
    <property type="entry name" value="PROKAR_LIPOPROTEIN"/>
    <property type="match status" value="1"/>
</dbReference>